<evidence type="ECO:0000256" key="1">
    <source>
        <dbReference type="SAM" id="MobiDB-lite"/>
    </source>
</evidence>
<organism evidence="2 3">
    <name type="scientific">Liparis tanakae</name>
    <name type="common">Tanaka's snailfish</name>
    <dbReference type="NCBI Taxonomy" id="230148"/>
    <lineage>
        <taxon>Eukaryota</taxon>
        <taxon>Metazoa</taxon>
        <taxon>Chordata</taxon>
        <taxon>Craniata</taxon>
        <taxon>Vertebrata</taxon>
        <taxon>Euteleostomi</taxon>
        <taxon>Actinopterygii</taxon>
        <taxon>Neopterygii</taxon>
        <taxon>Teleostei</taxon>
        <taxon>Neoteleostei</taxon>
        <taxon>Acanthomorphata</taxon>
        <taxon>Eupercaria</taxon>
        <taxon>Perciformes</taxon>
        <taxon>Cottioidei</taxon>
        <taxon>Cottales</taxon>
        <taxon>Liparidae</taxon>
        <taxon>Liparis</taxon>
    </lineage>
</organism>
<comment type="caution">
    <text evidence="2">The sequence shown here is derived from an EMBL/GenBank/DDBJ whole genome shotgun (WGS) entry which is preliminary data.</text>
</comment>
<gene>
    <name evidence="2" type="ORF">EYF80_028201</name>
</gene>
<keyword evidence="3" id="KW-1185">Reference proteome</keyword>
<name>A0A4Z2H716_9TELE</name>
<accession>A0A4Z2H716</accession>
<evidence type="ECO:0000313" key="2">
    <source>
        <dbReference type="EMBL" id="TNN61589.1"/>
    </source>
</evidence>
<feature type="compositionally biased region" description="Polar residues" evidence="1">
    <location>
        <begin position="1"/>
        <end position="17"/>
    </location>
</feature>
<proteinExistence type="predicted"/>
<reference evidence="2 3" key="1">
    <citation type="submission" date="2019-03" db="EMBL/GenBank/DDBJ databases">
        <title>First draft genome of Liparis tanakae, snailfish: a comprehensive survey of snailfish specific genes.</title>
        <authorList>
            <person name="Kim W."/>
            <person name="Song I."/>
            <person name="Jeong J.-H."/>
            <person name="Kim D."/>
            <person name="Kim S."/>
            <person name="Ryu S."/>
            <person name="Song J.Y."/>
            <person name="Lee S.K."/>
        </authorList>
    </citation>
    <scope>NUCLEOTIDE SEQUENCE [LARGE SCALE GENOMIC DNA]</scope>
    <source>
        <tissue evidence="2">Muscle</tissue>
    </source>
</reference>
<evidence type="ECO:0000313" key="3">
    <source>
        <dbReference type="Proteomes" id="UP000314294"/>
    </source>
</evidence>
<sequence>MFQSHSSEQSSGPQAISHQPAADVIEEEGDRVQITVQLGVVIEAAVPLQLHGLPQEGLHPPRGQHHGRWQRDAVPLPSHSALAFRSSEWLHMRYLEEDTEEKKKHTVRNTTNIVRRSAALVMINIMTSVLGTTLPERGCFIGGVSRRKYTDGSILSVQRRPVETLLSAAQMMDRGNAFAERTANCALIRSRSR</sequence>
<dbReference type="AlphaFoldDB" id="A0A4Z2H716"/>
<dbReference type="EMBL" id="SRLO01000313">
    <property type="protein sequence ID" value="TNN61589.1"/>
    <property type="molecule type" value="Genomic_DNA"/>
</dbReference>
<feature type="region of interest" description="Disordered" evidence="1">
    <location>
        <begin position="1"/>
        <end position="21"/>
    </location>
</feature>
<dbReference type="Proteomes" id="UP000314294">
    <property type="component" value="Unassembled WGS sequence"/>
</dbReference>
<protein>
    <submittedName>
        <fullName evidence="2">Uncharacterized protein</fullName>
    </submittedName>
</protein>